<name>A0ACC7P6T9_9BACL</name>
<evidence type="ECO:0000313" key="2">
    <source>
        <dbReference type="Proteomes" id="UP001631969"/>
    </source>
</evidence>
<comment type="caution">
    <text evidence="1">The sequence shown here is derived from an EMBL/GenBank/DDBJ whole genome shotgun (WGS) entry which is preliminary data.</text>
</comment>
<sequence length="263" mass="30919">MDNYVNSSNRYRRYKAHVNIFGISQLHLKSPYLVAMWSVIFPGFGHLILSKYVRGVLLVAWELFINQRIQLNLAMVYSFTGRMEEAKQVLDMRILHLYIPVYLFAIWDSYRTTVDMNKIYILAERENAPFNSFSLGALEINYLDKKNPLAAIMCSLAIPSVGQLYINRFILGFFNLVMGVVLIYYSHLYEAIHFMILGQLEQSIQVLDAQWLLYFPSFYFFSIYDAYINTVENNKLFESEQKNFLRQNFQPKGFRVRKGNKVV</sequence>
<dbReference type="Proteomes" id="UP001631969">
    <property type="component" value="Unassembled WGS sequence"/>
</dbReference>
<proteinExistence type="predicted"/>
<evidence type="ECO:0000313" key="1">
    <source>
        <dbReference type="EMBL" id="MFM9331974.1"/>
    </source>
</evidence>
<protein>
    <submittedName>
        <fullName evidence="1">Uncharacterized protein</fullName>
    </submittedName>
</protein>
<organism evidence="1 2">
    <name type="scientific">Paenibacillus mesotrionivorans</name>
    <dbReference type="NCBI Taxonomy" id="3160968"/>
    <lineage>
        <taxon>Bacteria</taxon>
        <taxon>Bacillati</taxon>
        <taxon>Bacillota</taxon>
        <taxon>Bacilli</taxon>
        <taxon>Bacillales</taxon>
        <taxon>Paenibacillaceae</taxon>
        <taxon>Paenibacillus</taxon>
    </lineage>
</organism>
<keyword evidence="2" id="KW-1185">Reference proteome</keyword>
<dbReference type="EMBL" id="JBJURJ010000024">
    <property type="protein sequence ID" value="MFM9331974.1"/>
    <property type="molecule type" value="Genomic_DNA"/>
</dbReference>
<accession>A0ACC7P6T9</accession>
<gene>
    <name evidence="1" type="ORF">ACI1P1_27120</name>
</gene>
<reference evidence="1" key="1">
    <citation type="submission" date="2024-12" db="EMBL/GenBank/DDBJ databases">
        <authorList>
            <person name="Wu N."/>
        </authorList>
    </citation>
    <scope>NUCLEOTIDE SEQUENCE</scope>
    <source>
        <strain evidence="1">P15</strain>
    </source>
</reference>